<dbReference type="EMBL" id="JABWRB020000001">
    <property type="protein sequence ID" value="MBV4496784.1"/>
    <property type="molecule type" value="Genomic_DNA"/>
</dbReference>
<comment type="caution">
    <text evidence="1">The sequence shown here is derived from an EMBL/GenBank/DDBJ whole genome shotgun (WGS) entry which is preliminary data.</text>
</comment>
<keyword evidence="3" id="KW-1185">Reference proteome</keyword>
<sequence length="138" mass="16515">MLMHPFLDRPYDPQIGHFLGGFEIYDCEETLGEELSQYDLECAEDRKKLIYKYVVHRFRNLSYRHKFLFFCVLAIALDDPEYDFGEVFEHEVVSHSALPPGWDEMEDCRVFFDDVYKYLTEAWDEDLHKASQEDPATW</sequence>
<name>A0A923FIE2_9PSED</name>
<dbReference type="AlphaFoldDB" id="A0A923FIE2"/>
<organism evidence="1">
    <name type="scientific">Pseudomonas zanjanensis</name>
    <dbReference type="NCBI Taxonomy" id="2745496"/>
    <lineage>
        <taxon>Bacteria</taxon>
        <taxon>Pseudomonadati</taxon>
        <taxon>Pseudomonadota</taxon>
        <taxon>Gammaproteobacteria</taxon>
        <taxon>Pseudomonadales</taxon>
        <taxon>Pseudomonadaceae</taxon>
        <taxon>Pseudomonas</taxon>
    </lineage>
</organism>
<proteinExistence type="predicted"/>
<dbReference type="EMBL" id="JABWRB010000050">
    <property type="protein sequence ID" value="MBC3393128.1"/>
    <property type="molecule type" value="Genomic_DNA"/>
</dbReference>
<accession>A0A923FIE2</accession>
<reference evidence="1 3" key="1">
    <citation type="journal article" date="2020" name="Microorganisms">
        <title>Reliable Identification of Environmental Pseudomonas Isolates Using the rpoD Gene.</title>
        <authorList>
            <consortium name="The Broad Institute Genome Sequencing Platform"/>
            <person name="Girard L."/>
            <person name="Lood C."/>
            <person name="Rokni-Zadeh H."/>
            <person name="van Noort V."/>
            <person name="Lavigne R."/>
            <person name="De Mot R."/>
        </authorList>
    </citation>
    <scope>NUCLEOTIDE SEQUENCE</scope>
    <source>
        <strain evidence="1 3">SWRI12</strain>
    </source>
</reference>
<reference evidence="1" key="2">
    <citation type="submission" date="2020-07" db="EMBL/GenBank/DDBJ databases">
        <authorList>
            <person name="Lood C."/>
            <person name="Girard L."/>
        </authorList>
    </citation>
    <scope>NUCLEOTIDE SEQUENCE</scope>
    <source>
        <strain evidence="1">SWRI12</strain>
    </source>
</reference>
<evidence type="ECO:0000313" key="2">
    <source>
        <dbReference type="EMBL" id="MBV4496784.1"/>
    </source>
</evidence>
<evidence type="ECO:0000313" key="3">
    <source>
        <dbReference type="Proteomes" id="UP000636518"/>
    </source>
</evidence>
<evidence type="ECO:0000313" key="1">
    <source>
        <dbReference type="EMBL" id="MBC3393128.1"/>
    </source>
</evidence>
<dbReference type="Proteomes" id="UP000636518">
    <property type="component" value="Unassembled WGS sequence"/>
</dbReference>
<gene>
    <name evidence="2" type="ORF">HU715_015615</name>
    <name evidence="1" type="ORF">HU715_26075</name>
</gene>
<reference evidence="2" key="3">
    <citation type="submission" date="2021-06" db="EMBL/GenBank/DDBJ databases">
        <title>Updating the genus Pseudomonas: Description of 43 new species and partition of the Pseudomonas putida group.</title>
        <authorList>
            <person name="Girard L."/>
            <person name="Lood C."/>
            <person name="Vandamme P."/>
            <person name="Rokni-Zadeh H."/>
            <person name="Van Noort V."/>
            <person name="Hofte M."/>
            <person name="Lavigne R."/>
            <person name="De Mot R."/>
        </authorList>
    </citation>
    <scope>NUCLEOTIDE SEQUENCE</scope>
    <source>
        <strain evidence="2">SWRI12</strain>
    </source>
</reference>
<protein>
    <submittedName>
        <fullName evidence="1">Uncharacterized protein</fullName>
    </submittedName>
</protein>
<dbReference type="RefSeq" id="WP_186710141.1">
    <property type="nucleotide sequence ID" value="NZ_JABWRB020000001.1"/>
</dbReference>